<dbReference type="PANTHER" id="PTHR30055:SF146">
    <property type="entry name" value="HTH-TYPE TRANSCRIPTIONAL DUAL REGULATOR CECR"/>
    <property type="match status" value="1"/>
</dbReference>
<dbReference type="Proteomes" id="UP000463975">
    <property type="component" value="Chromosome"/>
</dbReference>
<reference evidence="6 7" key="1">
    <citation type="submission" date="2020-01" db="EMBL/GenBank/DDBJ databases">
        <title>Genome sequencing of strain KACC 21507.</title>
        <authorList>
            <person name="Heo J."/>
            <person name="Kim S.-J."/>
            <person name="Kim J.-S."/>
            <person name="Hong S.-B."/>
            <person name="Kwon S.-W."/>
        </authorList>
    </citation>
    <scope>NUCLEOTIDE SEQUENCE [LARGE SCALE GENOMIC DNA]</scope>
    <source>
        <strain evidence="6 7">KACC 21507</strain>
    </source>
</reference>
<dbReference type="KEGG" id="bomb:GT348_06610"/>
<proteinExistence type="predicted"/>
<dbReference type="RefSeq" id="WP_160619024.1">
    <property type="nucleotide sequence ID" value="NZ_CP047652.1"/>
</dbReference>
<dbReference type="Pfam" id="PF14246">
    <property type="entry name" value="TetR_C_7"/>
    <property type="match status" value="1"/>
</dbReference>
<dbReference type="InterPro" id="IPR001647">
    <property type="entry name" value="HTH_TetR"/>
</dbReference>
<dbReference type="PANTHER" id="PTHR30055">
    <property type="entry name" value="HTH-TYPE TRANSCRIPTIONAL REGULATOR RUTR"/>
    <property type="match status" value="1"/>
</dbReference>
<dbReference type="AlphaFoldDB" id="A0A6P1NM73"/>
<dbReference type="Gene3D" id="1.10.357.10">
    <property type="entry name" value="Tetracycline Repressor, domain 2"/>
    <property type="match status" value="1"/>
</dbReference>
<organism evidence="6 7">
    <name type="scientific">Aristophania vespae</name>
    <dbReference type="NCBI Taxonomy" id="2697033"/>
    <lineage>
        <taxon>Bacteria</taxon>
        <taxon>Pseudomonadati</taxon>
        <taxon>Pseudomonadota</taxon>
        <taxon>Alphaproteobacteria</taxon>
        <taxon>Acetobacterales</taxon>
        <taxon>Acetobacteraceae</taxon>
        <taxon>Aristophania</taxon>
    </lineage>
</organism>
<feature type="DNA-binding region" description="H-T-H motif" evidence="4">
    <location>
        <begin position="41"/>
        <end position="60"/>
    </location>
</feature>
<dbReference type="InterPro" id="IPR036271">
    <property type="entry name" value="Tet_transcr_reg_TetR-rel_C_sf"/>
</dbReference>
<evidence type="ECO:0000256" key="3">
    <source>
        <dbReference type="ARBA" id="ARBA00023163"/>
    </source>
</evidence>
<dbReference type="SUPFAM" id="SSF48498">
    <property type="entry name" value="Tetracyclin repressor-like, C-terminal domain"/>
    <property type="match status" value="1"/>
</dbReference>
<dbReference type="GO" id="GO:0003700">
    <property type="term" value="F:DNA-binding transcription factor activity"/>
    <property type="evidence" value="ECO:0007669"/>
    <property type="project" value="TreeGrafter"/>
</dbReference>
<dbReference type="PRINTS" id="PR00455">
    <property type="entry name" value="HTHTETR"/>
</dbReference>
<evidence type="ECO:0000256" key="2">
    <source>
        <dbReference type="ARBA" id="ARBA00023125"/>
    </source>
</evidence>
<dbReference type="InterPro" id="IPR050109">
    <property type="entry name" value="HTH-type_TetR-like_transc_reg"/>
</dbReference>
<evidence type="ECO:0000259" key="5">
    <source>
        <dbReference type="PROSITE" id="PS50977"/>
    </source>
</evidence>
<gene>
    <name evidence="6" type="ORF">GT348_06610</name>
</gene>
<dbReference type="FunFam" id="1.10.10.60:FF:000141">
    <property type="entry name" value="TetR family transcriptional regulator"/>
    <property type="match status" value="1"/>
</dbReference>
<dbReference type="Gene3D" id="1.10.10.60">
    <property type="entry name" value="Homeodomain-like"/>
    <property type="match status" value="1"/>
</dbReference>
<protein>
    <submittedName>
        <fullName evidence="6">TetR family transcriptional regulator</fullName>
    </submittedName>
</protein>
<evidence type="ECO:0000313" key="6">
    <source>
        <dbReference type="EMBL" id="QHI95951.1"/>
    </source>
</evidence>
<dbReference type="GO" id="GO:0000976">
    <property type="term" value="F:transcription cis-regulatory region binding"/>
    <property type="evidence" value="ECO:0007669"/>
    <property type="project" value="TreeGrafter"/>
</dbReference>
<dbReference type="Pfam" id="PF00440">
    <property type="entry name" value="TetR_N"/>
    <property type="match status" value="1"/>
</dbReference>
<dbReference type="InterPro" id="IPR023772">
    <property type="entry name" value="DNA-bd_HTH_TetR-type_CS"/>
</dbReference>
<sequence>MNKSPHLVPALTEPHEPFSRRRQILAGAGKIFQQKGYERASMAEIAKEASVSKGTLYNHFNNKADLFTAFFEEMSHTKLKIFETLLRSEESDIEKTLINYARAVIELLLSSVSLNLYRIIVAEAERFPNLADTFWQYGSARTIGYLAQFFERKTTEKMLKVEDPVLAAELFLMMCQTRLVQKKRLQLPVKTNPEHIEEIVQLVTRSFLSIYAPQK</sequence>
<dbReference type="PROSITE" id="PS01081">
    <property type="entry name" value="HTH_TETR_1"/>
    <property type="match status" value="1"/>
</dbReference>
<feature type="domain" description="HTH tetR-type" evidence="5">
    <location>
        <begin position="18"/>
        <end position="78"/>
    </location>
</feature>
<keyword evidence="1" id="KW-0805">Transcription regulation</keyword>
<keyword evidence="2 4" id="KW-0238">DNA-binding</keyword>
<dbReference type="SUPFAM" id="SSF46689">
    <property type="entry name" value="Homeodomain-like"/>
    <property type="match status" value="1"/>
</dbReference>
<dbReference type="EMBL" id="CP047652">
    <property type="protein sequence ID" value="QHI95951.1"/>
    <property type="molecule type" value="Genomic_DNA"/>
</dbReference>
<dbReference type="InterPro" id="IPR009057">
    <property type="entry name" value="Homeodomain-like_sf"/>
</dbReference>
<evidence type="ECO:0000256" key="1">
    <source>
        <dbReference type="ARBA" id="ARBA00023015"/>
    </source>
</evidence>
<dbReference type="PROSITE" id="PS50977">
    <property type="entry name" value="HTH_TETR_2"/>
    <property type="match status" value="1"/>
</dbReference>
<name>A0A6P1NM73_9PROT</name>
<accession>A0A6P1NM73</accession>
<keyword evidence="7" id="KW-1185">Reference proteome</keyword>
<dbReference type="InterPro" id="IPR039536">
    <property type="entry name" value="TetR_C_Proteobacteria"/>
</dbReference>
<evidence type="ECO:0000256" key="4">
    <source>
        <dbReference type="PROSITE-ProRule" id="PRU00335"/>
    </source>
</evidence>
<evidence type="ECO:0000313" key="7">
    <source>
        <dbReference type="Proteomes" id="UP000463975"/>
    </source>
</evidence>
<keyword evidence="3" id="KW-0804">Transcription</keyword>